<organism evidence="1 2">
    <name type="scientific">Gracilibacillus ureilyticus</name>
    <dbReference type="NCBI Taxonomy" id="531814"/>
    <lineage>
        <taxon>Bacteria</taxon>
        <taxon>Bacillati</taxon>
        <taxon>Bacillota</taxon>
        <taxon>Bacilli</taxon>
        <taxon>Bacillales</taxon>
        <taxon>Bacillaceae</taxon>
        <taxon>Gracilibacillus</taxon>
    </lineage>
</organism>
<evidence type="ECO:0000313" key="1">
    <source>
        <dbReference type="EMBL" id="SER07522.1"/>
    </source>
</evidence>
<evidence type="ECO:0000313" key="2">
    <source>
        <dbReference type="Proteomes" id="UP000199687"/>
    </source>
</evidence>
<dbReference type="InterPro" id="IPR036746">
    <property type="entry name" value="TT1725-like_sf"/>
</dbReference>
<dbReference type="STRING" id="531814.SAMN04487944_101143"/>
<evidence type="ECO:0008006" key="3">
    <source>
        <dbReference type="Google" id="ProtNLM"/>
    </source>
</evidence>
<reference evidence="1 2" key="1">
    <citation type="submission" date="2016-10" db="EMBL/GenBank/DDBJ databases">
        <authorList>
            <person name="de Groot N.N."/>
        </authorList>
    </citation>
    <scope>NUCLEOTIDE SEQUENCE [LARGE SCALE GENOMIC DNA]</scope>
    <source>
        <strain evidence="1 2">CGMCC 1.7727</strain>
    </source>
</reference>
<proteinExistence type="predicted"/>
<dbReference type="Proteomes" id="UP000199687">
    <property type="component" value="Unassembled WGS sequence"/>
</dbReference>
<dbReference type="Pfam" id="PF04456">
    <property type="entry name" value="DUF503"/>
    <property type="match status" value="1"/>
</dbReference>
<name>A0A1H9L7Q9_9BACI</name>
<gene>
    <name evidence="1" type="ORF">SAMN04487944_101143</name>
</gene>
<sequence length="92" mass="10753">MIYYAEVEVFLYECHSLKDKRSILLKLKNRLRKELNIAVAEIDYQNLWQRAKLAVVTVSDSKVINEKVLQQSLSLIDSFPELERAATNLEVR</sequence>
<dbReference type="PANTHER" id="PTHR36441">
    <property type="entry name" value="HYPOTHETICAL CYTOSOLIC PROTEIN"/>
    <property type="match status" value="1"/>
</dbReference>
<dbReference type="PANTHER" id="PTHR36441:SF1">
    <property type="entry name" value="DUF503 DOMAIN-CONTAINING PROTEIN"/>
    <property type="match status" value="1"/>
</dbReference>
<dbReference type="Gene3D" id="3.30.70.1120">
    <property type="entry name" value="TT1725-like"/>
    <property type="match status" value="1"/>
</dbReference>
<dbReference type="RefSeq" id="WP_089737981.1">
    <property type="nucleotide sequence ID" value="NZ_FOGL01000001.1"/>
</dbReference>
<accession>A0A1H9L7Q9</accession>
<keyword evidence="2" id="KW-1185">Reference proteome</keyword>
<protein>
    <recommendedName>
        <fullName evidence="3">DUF503 domain-containing protein</fullName>
    </recommendedName>
</protein>
<dbReference type="AlphaFoldDB" id="A0A1H9L7Q9"/>
<dbReference type="SUPFAM" id="SSF103007">
    <property type="entry name" value="Hypothetical protein TT1725"/>
    <property type="match status" value="1"/>
</dbReference>
<dbReference type="OrthoDB" id="9809023at2"/>
<dbReference type="InterPro" id="IPR007546">
    <property type="entry name" value="DUF503"/>
</dbReference>
<dbReference type="EMBL" id="FOGL01000001">
    <property type="protein sequence ID" value="SER07522.1"/>
    <property type="molecule type" value="Genomic_DNA"/>
</dbReference>